<dbReference type="AlphaFoldDB" id="A0AAV2I4W2"/>
<feature type="transmembrane region" description="Helical" evidence="1">
    <location>
        <begin position="138"/>
        <end position="161"/>
    </location>
</feature>
<dbReference type="Proteomes" id="UP001497497">
    <property type="component" value="Unassembled WGS sequence"/>
</dbReference>
<evidence type="ECO:0000313" key="3">
    <source>
        <dbReference type="Proteomes" id="UP001497497"/>
    </source>
</evidence>
<feature type="transmembrane region" description="Helical" evidence="1">
    <location>
        <begin position="12"/>
        <end position="30"/>
    </location>
</feature>
<feature type="transmembrane region" description="Helical" evidence="1">
    <location>
        <begin position="42"/>
        <end position="62"/>
    </location>
</feature>
<keyword evidence="1" id="KW-0812">Transmembrane</keyword>
<feature type="transmembrane region" description="Helical" evidence="1">
    <location>
        <begin position="173"/>
        <end position="198"/>
    </location>
</feature>
<proteinExistence type="predicted"/>
<evidence type="ECO:0000313" key="2">
    <source>
        <dbReference type="EMBL" id="CAL1541093.1"/>
    </source>
</evidence>
<feature type="non-terminal residue" evidence="2">
    <location>
        <position position="209"/>
    </location>
</feature>
<gene>
    <name evidence="2" type="ORF">GSLYS_00014735001</name>
</gene>
<name>A0AAV2I4W2_LYMST</name>
<keyword evidence="1" id="KW-0472">Membrane</keyword>
<organism evidence="2 3">
    <name type="scientific">Lymnaea stagnalis</name>
    <name type="common">Great pond snail</name>
    <name type="synonym">Helix stagnalis</name>
    <dbReference type="NCBI Taxonomy" id="6523"/>
    <lineage>
        <taxon>Eukaryota</taxon>
        <taxon>Metazoa</taxon>
        <taxon>Spiralia</taxon>
        <taxon>Lophotrochozoa</taxon>
        <taxon>Mollusca</taxon>
        <taxon>Gastropoda</taxon>
        <taxon>Heterobranchia</taxon>
        <taxon>Euthyneura</taxon>
        <taxon>Panpulmonata</taxon>
        <taxon>Hygrophila</taxon>
        <taxon>Lymnaeoidea</taxon>
        <taxon>Lymnaeidae</taxon>
        <taxon>Lymnaea</taxon>
    </lineage>
</organism>
<keyword evidence="3" id="KW-1185">Reference proteome</keyword>
<reference evidence="2 3" key="1">
    <citation type="submission" date="2024-04" db="EMBL/GenBank/DDBJ databases">
        <authorList>
            <consortium name="Genoscope - CEA"/>
            <person name="William W."/>
        </authorList>
    </citation>
    <scope>NUCLEOTIDE SEQUENCE [LARGE SCALE GENOMIC DNA]</scope>
</reference>
<protein>
    <submittedName>
        <fullName evidence="2">Uncharacterized protein</fullName>
    </submittedName>
</protein>
<feature type="non-terminal residue" evidence="2">
    <location>
        <position position="1"/>
    </location>
</feature>
<evidence type="ECO:0000256" key="1">
    <source>
        <dbReference type="SAM" id="Phobius"/>
    </source>
</evidence>
<keyword evidence="1" id="KW-1133">Transmembrane helix</keyword>
<feature type="transmembrane region" description="Helical" evidence="1">
    <location>
        <begin position="90"/>
        <end position="109"/>
    </location>
</feature>
<comment type="caution">
    <text evidence="2">The sequence shown here is derived from an EMBL/GenBank/DDBJ whole genome shotgun (WGS) entry which is preliminary data.</text>
</comment>
<accession>A0AAV2I4W2</accession>
<sequence>NFGFVLESVGNWTLVIFVGSFLGNVCGFQLEKKLSALRLNALKAGVLVTPWIISVISVLLIIRAHLSDEELKKMGCFIEFTKSPRVMKSFNTIVPLSLAVIVLVAGAAVRRWLADRQPATSTEISAQLLEGGAPANECFIYVTALSVTVVFEIPDVVVMFVDLDDWEFEIERSLQFFLISSFITDLQTLVTPMIWFLFQDIRGEIKSWR</sequence>
<dbReference type="EMBL" id="CAXITT010000414">
    <property type="protein sequence ID" value="CAL1541093.1"/>
    <property type="molecule type" value="Genomic_DNA"/>
</dbReference>